<dbReference type="SMART" id="SM00320">
    <property type="entry name" value="WD40"/>
    <property type="match status" value="5"/>
</dbReference>
<protein>
    <recommendedName>
        <fullName evidence="8">Peroxin-7</fullName>
    </recommendedName>
</protein>
<keyword evidence="4" id="KW-0963">Cytoplasm</keyword>
<feature type="compositionally biased region" description="Gly residues" evidence="10">
    <location>
        <begin position="319"/>
        <end position="329"/>
    </location>
</feature>
<dbReference type="GO" id="GO:0005829">
    <property type="term" value="C:cytosol"/>
    <property type="evidence" value="ECO:0007669"/>
    <property type="project" value="UniProtKB-SubCell"/>
</dbReference>
<dbReference type="InterPro" id="IPR036322">
    <property type="entry name" value="WD40_repeat_dom_sf"/>
</dbReference>
<dbReference type="InterPro" id="IPR015943">
    <property type="entry name" value="WD40/YVTN_repeat-like_dom_sf"/>
</dbReference>
<accession>A0A4Q4SY43</accession>
<dbReference type="AlphaFoldDB" id="A0A4Q4SY43"/>
<keyword evidence="5" id="KW-0653">Protein transport</keyword>
<keyword evidence="12" id="KW-1185">Reference proteome</keyword>
<evidence type="ECO:0000256" key="4">
    <source>
        <dbReference type="ARBA" id="ARBA00022490"/>
    </source>
</evidence>
<dbReference type="PROSITE" id="PS50294">
    <property type="entry name" value="WD_REPEATS_REGION"/>
    <property type="match status" value="1"/>
</dbReference>
<proteinExistence type="inferred from homology"/>
<evidence type="ECO:0000256" key="6">
    <source>
        <dbReference type="ARBA" id="ARBA00023140"/>
    </source>
</evidence>
<comment type="similarity">
    <text evidence="7">Belongs to the WD repeat peroxin-7 family.</text>
</comment>
<dbReference type="InterPro" id="IPR044536">
    <property type="entry name" value="PEX7"/>
</dbReference>
<name>A0A4Q4SY43_9PEZI</name>
<evidence type="ECO:0000256" key="7">
    <source>
        <dbReference type="ARBA" id="ARBA00024017"/>
    </source>
</evidence>
<comment type="caution">
    <text evidence="11">The sequence shown here is derived from an EMBL/GenBank/DDBJ whole genome shotgun (WGS) entry which is preliminary data.</text>
</comment>
<evidence type="ECO:0000313" key="12">
    <source>
        <dbReference type="Proteomes" id="UP000293360"/>
    </source>
</evidence>
<sequence>MASSMLEFRTPGFNPYAVKYSPYYDSRIAVASAANYGIVGNGRLFCLGLGPQGIYIEKTFDTNDAQYDLAWSEINENQLLVACGDGSVKMYDTNVADFPVMNFHEHKREAFSVAWSPVTKDTFASSSWDGTVKILTRSARLSVGGEQWSPARKESLKTLPVGNCTYSTSYCPSNPHLISCVSTDSHLRVFDLRTPVSASYHLTVKIPVHMPPTHPPLAAGTPPPPPAVPAEVLTHDWNKYREPVIAAGGVDRAIRTFDIRNPAAGPLSLMLGHEYAVRRLAWSPHAADILVSASYDMTVRLWTDGSTMAQPPPPAPGGRPVGPGPGAGGGVQLGVMNRHTEFATGVDWCLFGAGGWVATVGWDERLLCWDANMMLQGR</sequence>
<keyword evidence="3" id="KW-0813">Transport</keyword>
<evidence type="ECO:0000256" key="3">
    <source>
        <dbReference type="ARBA" id="ARBA00022448"/>
    </source>
</evidence>
<evidence type="ECO:0000256" key="9">
    <source>
        <dbReference type="PROSITE-ProRule" id="PRU00221"/>
    </source>
</evidence>
<keyword evidence="6" id="KW-0576">Peroxisome</keyword>
<keyword evidence="9" id="KW-0853">WD repeat</keyword>
<dbReference type="PANTHER" id="PTHR46027:SF1">
    <property type="entry name" value="PEROXISOMAL TARGETING SIGNAL 2 RECEPTOR"/>
    <property type="match status" value="1"/>
</dbReference>
<dbReference type="GO" id="GO:0005053">
    <property type="term" value="F:peroxisome matrix targeting signal-2 binding"/>
    <property type="evidence" value="ECO:0007669"/>
    <property type="project" value="InterPro"/>
</dbReference>
<dbReference type="STRING" id="155417.A0A4Q4SY43"/>
<gene>
    <name evidence="11" type="ORF">DL764_009068</name>
</gene>
<evidence type="ECO:0000256" key="2">
    <source>
        <dbReference type="ARBA" id="ARBA00004514"/>
    </source>
</evidence>
<evidence type="ECO:0000256" key="5">
    <source>
        <dbReference type="ARBA" id="ARBA00022927"/>
    </source>
</evidence>
<dbReference type="Gene3D" id="2.130.10.10">
    <property type="entry name" value="YVTN repeat-like/Quinoprotein amine dehydrogenase"/>
    <property type="match status" value="1"/>
</dbReference>
<dbReference type="Proteomes" id="UP000293360">
    <property type="component" value="Unassembled WGS sequence"/>
</dbReference>
<dbReference type="Pfam" id="PF00400">
    <property type="entry name" value="WD40"/>
    <property type="match status" value="2"/>
</dbReference>
<evidence type="ECO:0000313" key="11">
    <source>
        <dbReference type="EMBL" id="RYO86023.1"/>
    </source>
</evidence>
<dbReference type="InterPro" id="IPR001680">
    <property type="entry name" value="WD40_rpt"/>
</dbReference>
<dbReference type="OrthoDB" id="273771at2759"/>
<evidence type="ECO:0000256" key="8">
    <source>
        <dbReference type="ARBA" id="ARBA00032565"/>
    </source>
</evidence>
<dbReference type="EMBL" id="QJNU01000793">
    <property type="protein sequence ID" value="RYO86023.1"/>
    <property type="molecule type" value="Genomic_DNA"/>
</dbReference>
<evidence type="ECO:0000256" key="10">
    <source>
        <dbReference type="SAM" id="MobiDB-lite"/>
    </source>
</evidence>
<dbReference type="GO" id="GO:0005782">
    <property type="term" value="C:peroxisomal matrix"/>
    <property type="evidence" value="ECO:0007669"/>
    <property type="project" value="UniProtKB-SubCell"/>
</dbReference>
<feature type="repeat" description="WD" evidence="9">
    <location>
        <begin position="270"/>
        <end position="302"/>
    </location>
</feature>
<evidence type="ECO:0000256" key="1">
    <source>
        <dbReference type="ARBA" id="ARBA00004253"/>
    </source>
</evidence>
<dbReference type="PANTHER" id="PTHR46027">
    <property type="entry name" value="PEROXISOMAL TARGETING SIGNAL 2 RECEPTOR"/>
    <property type="match status" value="1"/>
</dbReference>
<feature type="region of interest" description="Disordered" evidence="10">
    <location>
        <begin position="306"/>
        <end position="329"/>
    </location>
</feature>
<dbReference type="GO" id="GO:0016558">
    <property type="term" value="P:protein import into peroxisome matrix"/>
    <property type="evidence" value="ECO:0007669"/>
    <property type="project" value="InterPro"/>
</dbReference>
<reference evidence="11 12" key="1">
    <citation type="submission" date="2018-06" db="EMBL/GenBank/DDBJ databases">
        <title>Complete Genomes of Monosporascus.</title>
        <authorList>
            <person name="Robinson A.J."/>
            <person name="Natvig D.O."/>
        </authorList>
    </citation>
    <scope>NUCLEOTIDE SEQUENCE [LARGE SCALE GENOMIC DNA]</scope>
    <source>
        <strain evidence="11 12">CBS 110550</strain>
    </source>
</reference>
<comment type="subcellular location">
    <subcellularLocation>
        <location evidence="2">Cytoplasm</location>
        <location evidence="2">Cytosol</location>
    </subcellularLocation>
    <subcellularLocation>
        <location evidence="1">Peroxisome matrix</location>
    </subcellularLocation>
</comment>
<organism evidence="11 12">
    <name type="scientific">Monosporascus ibericus</name>
    <dbReference type="NCBI Taxonomy" id="155417"/>
    <lineage>
        <taxon>Eukaryota</taxon>
        <taxon>Fungi</taxon>
        <taxon>Dikarya</taxon>
        <taxon>Ascomycota</taxon>
        <taxon>Pezizomycotina</taxon>
        <taxon>Sordariomycetes</taxon>
        <taxon>Xylariomycetidae</taxon>
        <taxon>Xylariales</taxon>
        <taxon>Xylariales incertae sedis</taxon>
        <taxon>Monosporascus</taxon>
    </lineage>
</organism>
<dbReference type="PROSITE" id="PS50082">
    <property type="entry name" value="WD_REPEATS_2"/>
    <property type="match status" value="1"/>
</dbReference>
<dbReference type="SUPFAM" id="SSF50978">
    <property type="entry name" value="WD40 repeat-like"/>
    <property type="match status" value="1"/>
</dbReference>